<evidence type="ECO:0008006" key="3">
    <source>
        <dbReference type="Google" id="ProtNLM"/>
    </source>
</evidence>
<evidence type="ECO:0000313" key="1">
    <source>
        <dbReference type="EMBL" id="MCL6269156.1"/>
    </source>
</evidence>
<name>A0ABT0PDP6_9GAMM</name>
<accession>A0ABT0PDP6</accession>
<comment type="caution">
    <text evidence="1">The sequence shown here is derived from an EMBL/GenBank/DDBJ whole genome shotgun (WGS) entry which is preliminary data.</text>
</comment>
<proteinExistence type="predicted"/>
<dbReference type="EMBL" id="JAMFLX010000004">
    <property type="protein sequence ID" value="MCL6269156.1"/>
    <property type="molecule type" value="Genomic_DNA"/>
</dbReference>
<organism evidence="1 2">
    <name type="scientific">Parendozoicomonas callyspongiae</name>
    <dbReference type="NCBI Taxonomy" id="2942213"/>
    <lineage>
        <taxon>Bacteria</taxon>
        <taxon>Pseudomonadati</taxon>
        <taxon>Pseudomonadota</taxon>
        <taxon>Gammaproteobacteria</taxon>
        <taxon>Oceanospirillales</taxon>
        <taxon>Endozoicomonadaceae</taxon>
        <taxon>Parendozoicomonas</taxon>
    </lineage>
</organism>
<keyword evidence="2" id="KW-1185">Reference proteome</keyword>
<reference evidence="1 2" key="1">
    <citation type="submission" date="2022-05" db="EMBL/GenBank/DDBJ databases">
        <authorList>
            <person name="Park J.-S."/>
        </authorList>
    </citation>
    <scope>NUCLEOTIDE SEQUENCE [LARGE SCALE GENOMIC DNA]</scope>
    <source>
        <strain evidence="1 2">2012CJ34-2</strain>
    </source>
</reference>
<dbReference type="RefSeq" id="WP_249698071.1">
    <property type="nucleotide sequence ID" value="NZ_JAMFLX010000004.1"/>
</dbReference>
<gene>
    <name evidence="1" type="ORF">M3P05_04260</name>
</gene>
<evidence type="ECO:0000313" key="2">
    <source>
        <dbReference type="Proteomes" id="UP001203338"/>
    </source>
</evidence>
<sequence length="49" mass="5664">MPVKYHIRLSAEEQLSLKALVKSKAARHKRFEKVQSASLMERNRPSSLL</sequence>
<dbReference type="Proteomes" id="UP001203338">
    <property type="component" value="Unassembled WGS sequence"/>
</dbReference>
<protein>
    <recommendedName>
        <fullName evidence="3">Transposase</fullName>
    </recommendedName>
</protein>